<dbReference type="SUPFAM" id="SSF48452">
    <property type="entry name" value="TPR-like"/>
    <property type="match status" value="1"/>
</dbReference>
<proteinExistence type="predicted"/>
<accession>A0ABY3YPD7</accession>
<dbReference type="PROSITE" id="PS51257">
    <property type="entry name" value="PROKAR_LIPOPROTEIN"/>
    <property type="match status" value="1"/>
</dbReference>
<evidence type="ECO:0000313" key="1">
    <source>
        <dbReference type="EMBL" id="UNY99691.1"/>
    </source>
</evidence>
<dbReference type="RefSeq" id="WP_242938063.1">
    <property type="nucleotide sequence ID" value="NZ_CP094326.1"/>
</dbReference>
<dbReference type="InterPro" id="IPR019734">
    <property type="entry name" value="TPR_rpt"/>
</dbReference>
<gene>
    <name evidence="1" type="ORF">MQE36_04925</name>
</gene>
<evidence type="ECO:0008006" key="3">
    <source>
        <dbReference type="Google" id="ProtNLM"/>
    </source>
</evidence>
<dbReference type="Gene3D" id="1.25.40.10">
    <property type="entry name" value="Tetratricopeptide repeat domain"/>
    <property type="match status" value="3"/>
</dbReference>
<dbReference type="Proteomes" id="UP000829476">
    <property type="component" value="Chromosome"/>
</dbReference>
<dbReference type="InterPro" id="IPR011990">
    <property type="entry name" value="TPR-like_helical_dom_sf"/>
</dbReference>
<reference evidence="1 2" key="1">
    <citation type="journal article" date="2018" name="Int. J. Syst. Evol. Microbiol.">
        <title>Zhouia spongiae sp. nov., isolated from a marine sponge.</title>
        <authorList>
            <person name="Zhuang L."/>
            <person name="Lin B."/>
            <person name="Qin F."/>
            <person name="Luo L."/>
        </authorList>
    </citation>
    <scope>NUCLEOTIDE SEQUENCE [LARGE SCALE GENOMIC DNA]</scope>
    <source>
        <strain evidence="1 2">HN-Y44</strain>
    </source>
</reference>
<dbReference type="SMART" id="SM00028">
    <property type="entry name" value="TPR"/>
    <property type="match status" value="4"/>
</dbReference>
<sequence>MKHDYSKYLISFILISAFGCSTKKDAFVNRNWHALNAEFNAIYNGQVALEKGIRSLKEGYRDNYWDILPVERMEIIEEVRLTGAPINPDFQRAEEKAVKAIQKHGMYIDGVEKNPQSDEAYLLLGKARYYDQRFVPALEAFNYVISKYTRSDIINQAKIWREKTNIRMEYEELALKNFKRLLKSVNIKDQDYADIYAMMGQAYINLEQKDSAVQKLKLASYYTRSNEERGRYNFIIGQLYNTIGDKDSANIAFGKIIDLNRRTPREYYINAFIEKIKNTEVTAENKEAVLALLEDLEENRENRPYLDKIYHQLAIFYQKQGAPGAAAHYFNKSLRTNSPDKILNSINYEALAELNFDDNKFKEAGAYYDSTLVNTPETSKKHRILSKKRANLDDVIKYERILSRNDSILYVVSLPEKEREAYYQQHIDSLKAIEQAQEEQVRTAALRAAQNKATGLLGRTFKRSEAATFYFYNDLTVSYGKNEFRKNWGARALEDNWRLSDRAVAVAVVGNDTPSPGSDSLSVYTTVYYTDRLPKGEKELDSIRAEQNFAYYQLGLIYKEKFQEYGLAVNRLESLLSNQPEEKLILPAKYNLYKIYEMNGSVLADEVKNDVILHYPESRYAKILQNPRAVLKGSNNSPQDIYARLYKAFENEQYEKVLVETDRYISEFNGDDIVPKLSMLKAHAEARLYGVNTYEKSLSTIALNFPSHSEGKSAQQLLETLIPRLKRDTLVDDDATAKKWKLIYPFSRKDTVGINELYKVIVKSLNDLEYDKLSVSKDIYDRHQSFVVVHGLISKLRAEGFAELLKINKLYLIENENFVISSPNYKSIQIHKSLERYLTQINNNHISPY</sequence>
<dbReference type="EMBL" id="CP094326">
    <property type="protein sequence ID" value="UNY99691.1"/>
    <property type="molecule type" value="Genomic_DNA"/>
</dbReference>
<evidence type="ECO:0000313" key="2">
    <source>
        <dbReference type="Proteomes" id="UP000829476"/>
    </source>
</evidence>
<keyword evidence="2" id="KW-1185">Reference proteome</keyword>
<organism evidence="1 2">
    <name type="scientific">Zhouia spongiae</name>
    <dbReference type="NCBI Taxonomy" id="2202721"/>
    <lineage>
        <taxon>Bacteria</taxon>
        <taxon>Pseudomonadati</taxon>
        <taxon>Bacteroidota</taxon>
        <taxon>Flavobacteriia</taxon>
        <taxon>Flavobacteriales</taxon>
        <taxon>Flavobacteriaceae</taxon>
        <taxon>Zhouia</taxon>
    </lineage>
</organism>
<name>A0ABY3YPD7_9FLAO</name>
<dbReference type="Pfam" id="PF13181">
    <property type="entry name" value="TPR_8"/>
    <property type="match status" value="1"/>
</dbReference>
<protein>
    <recommendedName>
        <fullName evidence="3">Tetratricopeptide repeat protein</fullName>
    </recommendedName>
</protein>